<keyword evidence="5" id="KW-0677">Repeat</keyword>
<dbReference type="InterPro" id="IPR045840">
    <property type="entry name" value="Ariadne"/>
</dbReference>
<dbReference type="PROSITE" id="PS00518">
    <property type="entry name" value="ZF_RING_1"/>
    <property type="match status" value="1"/>
</dbReference>
<dbReference type="Pfam" id="PF19422">
    <property type="entry name" value="Ariadne"/>
    <property type="match status" value="1"/>
</dbReference>
<dbReference type="InterPro" id="IPR017907">
    <property type="entry name" value="Znf_RING_CS"/>
</dbReference>
<proteinExistence type="predicted"/>
<dbReference type="EC" id="2.3.2.31" evidence="2"/>
<dbReference type="CDD" id="cd20356">
    <property type="entry name" value="Rcat_RBR_HHARI-like"/>
    <property type="match status" value="1"/>
</dbReference>
<evidence type="ECO:0000313" key="12">
    <source>
        <dbReference type="Proteomes" id="UP000694255"/>
    </source>
</evidence>
<feature type="compositionally biased region" description="Acidic residues" evidence="9">
    <location>
        <begin position="57"/>
        <end position="73"/>
    </location>
</feature>
<name>A0A8J5UX42_9ASCO</name>
<dbReference type="Proteomes" id="UP000694255">
    <property type="component" value="Unassembled WGS sequence"/>
</dbReference>
<dbReference type="Pfam" id="PF01485">
    <property type="entry name" value="IBR"/>
    <property type="match status" value="1"/>
</dbReference>
<evidence type="ECO:0000313" key="11">
    <source>
        <dbReference type="EMBL" id="KAG7662164.1"/>
    </source>
</evidence>
<dbReference type="GO" id="GO:0061630">
    <property type="term" value="F:ubiquitin protein ligase activity"/>
    <property type="evidence" value="ECO:0007669"/>
    <property type="project" value="UniProtKB-EC"/>
</dbReference>
<keyword evidence="3" id="KW-0808">Transferase</keyword>
<sequence length="582" mass="67775">MTDIEENISFEYDDTDDDDLVLLTDNDSYDMNGYYSSEHDVNDDDDDDGSSSFSLETDGDEDEIFEDGGEDIEPSTTPMSKTLYDARVGFNGTLYHPWTVEHYVRDKFIAALGKLKKGQLPHCTEDDLLIMLQAKKWQPDEVLNEYFDNHDRFYETCGLPIGKPSNNTFETVKNFDCFVCCETYPSTTVYSLTCDHKYCIDCYYTYIENEISNRGGRLITCITPDCKYTIPHKDISHMLAIIESRENYIVVNKPLQTNLLLLAHARQLIEYEGKLRWCPAPDCGNFAELASEIDPNIDDAKQSVDLSIVPIVNCADNHEFCFNCNFENHLPCPCWLVKKWIKKCQDDSETAHWIDANTHACPKCHTSIEKNGGCNHMTCRSCHHEFCWICSGDWSEHSNNYTCNKFKGEPTEEEIRKNRSRLTLERYLHFYKRYSIHENSMKGDMRTLQKIDQVTRLYMENRRKTSEKNLSWNDIQFLPDAMRALQNGRKTLKWTYCFAFYLSSTNFSEIFETNQDFLNKSVEDLSEIFEQIMDKKNVNKVDTILKNKLKIRNLSELVSARQKTLIRSAEDNLKSKLLKFEF</sequence>
<dbReference type="InterPro" id="IPR002867">
    <property type="entry name" value="IBR_dom"/>
</dbReference>
<accession>A0A8J5UX42</accession>
<keyword evidence="6" id="KW-0863">Zinc-finger</keyword>
<keyword evidence="12" id="KW-1185">Reference proteome</keyword>
<evidence type="ECO:0000256" key="2">
    <source>
        <dbReference type="ARBA" id="ARBA00012251"/>
    </source>
</evidence>
<organism evidence="11 12">
    <name type="scientific">[Candida] subhashii</name>
    <dbReference type="NCBI Taxonomy" id="561895"/>
    <lineage>
        <taxon>Eukaryota</taxon>
        <taxon>Fungi</taxon>
        <taxon>Dikarya</taxon>
        <taxon>Ascomycota</taxon>
        <taxon>Saccharomycotina</taxon>
        <taxon>Pichiomycetes</taxon>
        <taxon>Debaryomycetaceae</taxon>
        <taxon>Spathaspora</taxon>
    </lineage>
</organism>
<evidence type="ECO:0000256" key="5">
    <source>
        <dbReference type="ARBA" id="ARBA00022737"/>
    </source>
</evidence>
<dbReference type="SMART" id="SM00647">
    <property type="entry name" value="IBR"/>
    <property type="match status" value="2"/>
</dbReference>
<dbReference type="InterPro" id="IPR031127">
    <property type="entry name" value="E3_UB_ligase_RBR"/>
</dbReference>
<evidence type="ECO:0000256" key="6">
    <source>
        <dbReference type="ARBA" id="ARBA00022771"/>
    </source>
</evidence>
<reference evidence="11 12" key="1">
    <citation type="journal article" date="2021" name="DNA Res.">
        <title>Genome analysis of Candida subhashii reveals its hybrid nature and dual mitochondrial genome conformations.</title>
        <authorList>
            <person name="Mixao V."/>
            <person name="Hegedusova E."/>
            <person name="Saus E."/>
            <person name="Pryszcz L.P."/>
            <person name="Cillingova A."/>
            <person name="Nosek J."/>
            <person name="Gabaldon T."/>
        </authorList>
    </citation>
    <scope>NUCLEOTIDE SEQUENCE [LARGE SCALE GENOMIC DNA]</scope>
    <source>
        <strain evidence="11 12">CBS 10753</strain>
    </source>
</reference>
<dbReference type="Pfam" id="PF22191">
    <property type="entry name" value="IBR_1"/>
    <property type="match status" value="1"/>
</dbReference>
<evidence type="ECO:0000256" key="8">
    <source>
        <dbReference type="ARBA" id="ARBA00022833"/>
    </source>
</evidence>
<protein>
    <recommendedName>
        <fullName evidence="2">RBR-type E3 ubiquitin transferase</fullName>
        <ecNumber evidence="2">2.3.2.31</ecNumber>
    </recommendedName>
</protein>
<evidence type="ECO:0000256" key="1">
    <source>
        <dbReference type="ARBA" id="ARBA00001798"/>
    </source>
</evidence>
<comment type="caution">
    <text evidence="11">The sequence shown here is derived from an EMBL/GenBank/DDBJ whole genome shotgun (WGS) entry which is preliminary data.</text>
</comment>
<evidence type="ECO:0000259" key="10">
    <source>
        <dbReference type="PROSITE" id="PS51873"/>
    </source>
</evidence>
<dbReference type="OrthoDB" id="10009520at2759"/>
<feature type="region of interest" description="Disordered" evidence="9">
    <location>
        <begin position="33"/>
        <end position="78"/>
    </location>
</feature>
<keyword evidence="7" id="KW-0833">Ubl conjugation pathway</keyword>
<dbReference type="InterPro" id="IPR044066">
    <property type="entry name" value="TRIAD_supradom"/>
</dbReference>
<dbReference type="EMBL" id="JAGSYN010000183">
    <property type="protein sequence ID" value="KAG7662164.1"/>
    <property type="molecule type" value="Genomic_DNA"/>
</dbReference>
<dbReference type="GO" id="GO:0016567">
    <property type="term" value="P:protein ubiquitination"/>
    <property type="evidence" value="ECO:0007669"/>
    <property type="project" value="InterPro"/>
</dbReference>
<dbReference type="PROSITE" id="PS51873">
    <property type="entry name" value="TRIAD"/>
    <property type="match status" value="1"/>
</dbReference>
<comment type="catalytic activity">
    <reaction evidence="1">
        <text>[E2 ubiquitin-conjugating enzyme]-S-ubiquitinyl-L-cysteine + [acceptor protein]-L-lysine = [E2 ubiquitin-conjugating enzyme]-L-cysteine + [acceptor protein]-N(6)-ubiquitinyl-L-lysine.</text>
        <dbReference type="EC" id="2.3.2.31"/>
    </reaction>
</comment>
<evidence type="ECO:0000256" key="7">
    <source>
        <dbReference type="ARBA" id="ARBA00022786"/>
    </source>
</evidence>
<keyword evidence="4" id="KW-0479">Metal-binding</keyword>
<dbReference type="PANTHER" id="PTHR11685">
    <property type="entry name" value="RBR FAMILY RING FINGER AND IBR DOMAIN-CONTAINING"/>
    <property type="match status" value="1"/>
</dbReference>
<gene>
    <name evidence="11" type="ORF">J8A68_004292</name>
</gene>
<dbReference type="GO" id="GO:0008270">
    <property type="term" value="F:zinc ion binding"/>
    <property type="evidence" value="ECO:0007669"/>
    <property type="project" value="UniProtKB-KW"/>
</dbReference>
<dbReference type="AlphaFoldDB" id="A0A8J5UX42"/>
<evidence type="ECO:0000256" key="9">
    <source>
        <dbReference type="SAM" id="MobiDB-lite"/>
    </source>
</evidence>
<dbReference type="RefSeq" id="XP_049262397.1">
    <property type="nucleotide sequence ID" value="XM_049408235.1"/>
</dbReference>
<keyword evidence="8" id="KW-0862">Zinc</keyword>
<evidence type="ECO:0000256" key="3">
    <source>
        <dbReference type="ARBA" id="ARBA00022679"/>
    </source>
</evidence>
<evidence type="ECO:0000256" key="4">
    <source>
        <dbReference type="ARBA" id="ARBA00022723"/>
    </source>
</evidence>
<dbReference type="FunFam" id="1.20.120.1750:FF:000002">
    <property type="entry name" value="RBR-type E3 ubiquitin transferase"/>
    <property type="match status" value="1"/>
</dbReference>
<dbReference type="GeneID" id="73471092"/>
<feature type="domain" description="RING-type" evidence="10">
    <location>
        <begin position="173"/>
        <end position="407"/>
    </location>
</feature>